<feature type="domain" description="Response regulatory" evidence="17">
    <location>
        <begin position="7"/>
        <end position="123"/>
    </location>
</feature>
<keyword evidence="9" id="KW-0067">ATP-binding</keyword>
<dbReference type="GO" id="GO:0005524">
    <property type="term" value="F:ATP binding"/>
    <property type="evidence" value="ECO:0007669"/>
    <property type="project" value="UniProtKB-KW"/>
</dbReference>
<dbReference type="PROSITE" id="PS50109">
    <property type="entry name" value="HIS_KIN"/>
    <property type="match status" value="1"/>
</dbReference>
<keyword evidence="15" id="KW-0175">Coiled coil</keyword>
<keyword evidence="7" id="KW-0547">Nucleotide-binding</keyword>
<name>A0A951U9Q3_9CYAN</name>
<gene>
    <name evidence="18" type="ORF">KME25_14265</name>
</gene>
<dbReference type="InterPro" id="IPR004358">
    <property type="entry name" value="Sig_transdc_His_kin-like_C"/>
</dbReference>
<dbReference type="InterPro" id="IPR036890">
    <property type="entry name" value="HATPase_C_sf"/>
</dbReference>
<reference evidence="18" key="1">
    <citation type="submission" date="2021-05" db="EMBL/GenBank/DDBJ databases">
        <authorList>
            <person name="Pietrasiak N."/>
            <person name="Ward R."/>
            <person name="Stajich J.E."/>
            <person name="Kurbessoian T."/>
        </authorList>
    </citation>
    <scope>NUCLEOTIDE SEQUENCE</scope>
    <source>
        <strain evidence="18">CPER-KK1</strain>
    </source>
</reference>
<dbReference type="GO" id="GO:0000155">
    <property type="term" value="F:phosphorelay sensor kinase activity"/>
    <property type="evidence" value="ECO:0007669"/>
    <property type="project" value="InterPro"/>
</dbReference>
<evidence type="ECO:0000256" key="3">
    <source>
        <dbReference type="ARBA" id="ARBA00006402"/>
    </source>
</evidence>
<keyword evidence="5 14" id="KW-0597">Phosphoprotein</keyword>
<keyword evidence="10" id="KW-0902">Two-component regulatory system</keyword>
<dbReference type="CDD" id="cd16922">
    <property type="entry name" value="HATPase_EvgS-ArcB-TorS-like"/>
    <property type="match status" value="1"/>
</dbReference>
<dbReference type="FunFam" id="1.10.287.130:FF:000038">
    <property type="entry name" value="Sensory transduction histidine kinase"/>
    <property type="match status" value="1"/>
</dbReference>
<evidence type="ECO:0000256" key="5">
    <source>
        <dbReference type="ARBA" id="ARBA00022553"/>
    </source>
</evidence>
<dbReference type="GO" id="GO:0016020">
    <property type="term" value="C:membrane"/>
    <property type="evidence" value="ECO:0007669"/>
    <property type="project" value="UniProtKB-SubCell"/>
</dbReference>
<evidence type="ECO:0000256" key="15">
    <source>
        <dbReference type="SAM" id="Coils"/>
    </source>
</evidence>
<evidence type="ECO:0000256" key="7">
    <source>
        <dbReference type="ARBA" id="ARBA00022741"/>
    </source>
</evidence>
<evidence type="ECO:0000256" key="12">
    <source>
        <dbReference type="ARBA" id="ARBA00023306"/>
    </source>
</evidence>
<dbReference type="PROSITE" id="PS50110">
    <property type="entry name" value="RESPONSE_REGULATORY"/>
    <property type="match status" value="2"/>
</dbReference>
<evidence type="ECO:0000259" key="16">
    <source>
        <dbReference type="PROSITE" id="PS50109"/>
    </source>
</evidence>
<evidence type="ECO:0000256" key="1">
    <source>
        <dbReference type="ARBA" id="ARBA00000085"/>
    </source>
</evidence>
<evidence type="ECO:0000256" key="6">
    <source>
        <dbReference type="ARBA" id="ARBA00022679"/>
    </source>
</evidence>
<sequence length="656" mass="73610">MNSNKGNILIVDDTLENLQLLSNTLSTQGYKVRGAAKGQMAIRTARSSPPDLILLDIKMPEMDGYEVCERLKADEQTRDIPVIFISALDEVIDKVRAFQVGGVDYITKPFHVEEVLARIEHQLMIQLLSTQLQEKQNQLQEQNKQLQKEIQERQKAEQAAAAANQAKSEFLANMSHELRTPLNAILGFTQLMNRNSQLTAEQREFLEIINGSGEHLLELIDDILDLSKIEAGLIDLNQKSFDLYRLLDNIEDLFQIQTEQKNLDFIVIVSPNVPQYIRTDEQKLRSCLLNLLSNAIKFTNYGGVTLTVGKSKKSESSLQFSVSDTGLGIAPEEIETLFDAFVQTSAGRATAGGTGLGLAITKNFVELMGGEIRVSSVLGEGTTFQFTIKLSEADLSQVTSQPHQRVIGLEPGREMHRILVVDDTKANRLLLVKLLEPLSFEVREATNGLEGLTIWESWQPHLVFMDTRMPVMSGLEAIRQIRAKEKALIDCWDTARYTEESISSNSQFRQATIIIVVTASVFEEKRGEILATGADDLVHKPFSEEIIFEKISQHLEVLYLYENLHQSITAPRKFNAGRKQDSFFLNKLAEMPPDWIASLYQAANTLREESVLALIEQIPETSAPLAEALNDLANDFRFDEIVRLAQSVMDSLNSSR</sequence>
<keyword evidence="12" id="KW-0131">Cell cycle</keyword>
<dbReference type="SUPFAM" id="SSF47384">
    <property type="entry name" value="Homodimeric domain of signal transducing histidine kinase"/>
    <property type="match status" value="1"/>
</dbReference>
<evidence type="ECO:0000256" key="11">
    <source>
        <dbReference type="ARBA" id="ARBA00023136"/>
    </source>
</evidence>
<evidence type="ECO:0000256" key="8">
    <source>
        <dbReference type="ARBA" id="ARBA00022777"/>
    </source>
</evidence>
<dbReference type="InterPro" id="IPR001789">
    <property type="entry name" value="Sig_transdc_resp-reg_receiver"/>
</dbReference>
<dbReference type="CDD" id="cd17546">
    <property type="entry name" value="REC_hyHK_CKI1_RcsC-like"/>
    <property type="match status" value="1"/>
</dbReference>
<comment type="similarity">
    <text evidence="3">In the N-terminal section; belongs to the phytochrome family.</text>
</comment>
<evidence type="ECO:0000256" key="13">
    <source>
        <dbReference type="ARBA" id="ARBA00074306"/>
    </source>
</evidence>
<dbReference type="Gene3D" id="3.30.565.10">
    <property type="entry name" value="Histidine kinase-like ATPase, C-terminal domain"/>
    <property type="match status" value="1"/>
</dbReference>
<comment type="subcellular location">
    <subcellularLocation>
        <location evidence="2">Membrane</location>
    </subcellularLocation>
</comment>
<dbReference type="InterPro" id="IPR003594">
    <property type="entry name" value="HATPase_dom"/>
</dbReference>
<dbReference type="InterPro" id="IPR003661">
    <property type="entry name" value="HisK_dim/P_dom"/>
</dbReference>
<evidence type="ECO:0000313" key="18">
    <source>
        <dbReference type="EMBL" id="MBW4545593.1"/>
    </source>
</evidence>
<dbReference type="InterPro" id="IPR005467">
    <property type="entry name" value="His_kinase_dom"/>
</dbReference>
<dbReference type="SUPFAM" id="SSF55874">
    <property type="entry name" value="ATPase domain of HSP90 chaperone/DNA topoisomerase II/histidine kinase"/>
    <property type="match status" value="1"/>
</dbReference>
<dbReference type="SUPFAM" id="SSF52172">
    <property type="entry name" value="CheY-like"/>
    <property type="match status" value="2"/>
</dbReference>
<evidence type="ECO:0000256" key="14">
    <source>
        <dbReference type="PROSITE-ProRule" id="PRU00169"/>
    </source>
</evidence>
<evidence type="ECO:0000256" key="10">
    <source>
        <dbReference type="ARBA" id="ARBA00023012"/>
    </source>
</evidence>
<dbReference type="CDD" id="cd00082">
    <property type="entry name" value="HisKA"/>
    <property type="match status" value="1"/>
</dbReference>
<dbReference type="AlphaFoldDB" id="A0A951U9Q3"/>
<reference evidence="18" key="2">
    <citation type="journal article" date="2022" name="Microbiol. Resour. Announc.">
        <title>Metagenome Sequencing to Explore Phylogenomics of Terrestrial Cyanobacteria.</title>
        <authorList>
            <person name="Ward R.D."/>
            <person name="Stajich J.E."/>
            <person name="Johansen J.R."/>
            <person name="Huntemann M."/>
            <person name="Clum A."/>
            <person name="Foster B."/>
            <person name="Foster B."/>
            <person name="Roux S."/>
            <person name="Palaniappan K."/>
            <person name="Varghese N."/>
            <person name="Mukherjee S."/>
            <person name="Reddy T.B.K."/>
            <person name="Daum C."/>
            <person name="Copeland A."/>
            <person name="Chen I.A."/>
            <person name="Ivanova N.N."/>
            <person name="Kyrpides N.C."/>
            <person name="Shapiro N."/>
            <person name="Eloe-Fadrosh E.A."/>
            <person name="Pietrasiak N."/>
        </authorList>
    </citation>
    <scope>NUCLEOTIDE SEQUENCE</scope>
    <source>
        <strain evidence="18">CPER-KK1</strain>
    </source>
</reference>
<dbReference type="EMBL" id="JAHHIF010000016">
    <property type="protein sequence ID" value="MBW4545593.1"/>
    <property type="molecule type" value="Genomic_DNA"/>
</dbReference>
<dbReference type="Pfam" id="PF00512">
    <property type="entry name" value="HisKA"/>
    <property type="match status" value="1"/>
</dbReference>
<dbReference type="Proteomes" id="UP000753908">
    <property type="component" value="Unassembled WGS sequence"/>
</dbReference>
<organism evidence="18 19">
    <name type="scientific">Symplocastrum torsivum CPER-KK1</name>
    <dbReference type="NCBI Taxonomy" id="450513"/>
    <lineage>
        <taxon>Bacteria</taxon>
        <taxon>Bacillati</taxon>
        <taxon>Cyanobacteriota</taxon>
        <taxon>Cyanophyceae</taxon>
        <taxon>Oscillatoriophycideae</taxon>
        <taxon>Oscillatoriales</taxon>
        <taxon>Microcoleaceae</taxon>
        <taxon>Symplocastrum</taxon>
    </lineage>
</organism>
<dbReference type="InterPro" id="IPR036097">
    <property type="entry name" value="HisK_dim/P_sf"/>
</dbReference>
<feature type="domain" description="Response regulatory" evidence="17">
    <location>
        <begin position="417"/>
        <end position="555"/>
    </location>
</feature>
<dbReference type="Gene3D" id="3.40.50.2300">
    <property type="match status" value="2"/>
</dbReference>
<evidence type="ECO:0000256" key="4">
    <source>
        <dbReference type="ARBA" id="ARBA00012438"/>
    </source>
</evidence>
<dbReference type="PRINTS" id="PR00344">
    <property type="entry name" value="BCTRLSENSOR"/>
</dbReference>
<dbReference type="FunFam" id="3.30.565.10:FF:000010">
    <property type="entry name" value="Sensor histidine kinase RcsC"/>
    <property type="match status" value="1"/>
</dbReference>
<feature type="coiled-coil region" evidence="15">
    <location>
        <begin position="125"/>
        <end position="173"/>
    </location>
</feature>
<evidence type="ECO:0000256" key="2">
    <source>
        <dbReference type="ARBA" id="ARBA00004370"/>
    </source>
</evidence>
<keyword evidence="11" id="KW-0472">Membrane</keyword>
<keyword evidence="6" id="KW-0808">Transferase</keyword>
<comment type="caution">
    <text evidence="18">The sequence shown here is derived from an EMBL/GenBank/DDBJ whole genome shotgun (WGS) entry which is preliminary data.</text>
</comment>
<evidence type="ECO:0000256" key="9">
    <source>
        <dbReference type="ARBA" id="ARBA00022840"/>
    </source>
</evidence>
<dbReference type="PANTHER" id="PTHR45339">
    <property type="entry name" value="HYBRID SIGNAL TRANSDUCTION HISTIDINE KINASE J"/>
    <property type="match status" value="1"/>
</dbReference>
<feature type="modified residue" description="4-aspartylphosphate" evidence="14">
    <location>
        <position position="56"/>
    </location>
</feature>
<dbReference type="EC" id="2.7.13.3" evidence="4"/>
<proteinExistence type="inferred from homology"/>
<keyword evidence="8" id="KW-0418">Kinase</keyword>
<evidence type="ECO:0000259" key="17">
    <source>
        <dbReference type="PROSITE" id="PS50110"/>
    </source>
</evidence>
<dbReference type="SMART" id="SM00388">
    <property type="entry name" value="HisKA"/>
    <property type="match status" value="1"/>
</dbReference>
<dbReference type="SMART" id="SM00448">
    <property type="entry name" value="REC"/>
    <property type="match status" value="2"/>
</dbReference>
<dbReference type="SMART" id="SM00387">
    <property type="entry name" value="HATPase_c"/>
    <property type="match status" value="1"/>
</dbReference>
<dbReference type="CDD" id="cd19920">
    <property type="entry name" value="REC_PA4781-like"/>
    <property type="match status" value="1"/>
</dbReference>
<dbReference type="InterPro" id="IPR011006">
    <property type="entry name" value="CheY-like_superfamily"/>
</dbReference>
<feature type="domain" description="Histidine kinase" evidence="16">
    <location>
        <begin position="173"/>
        <end position="392"/>
    </location>
</feature>
<feature type="modified residue" description="4-aspartylphosphate" evidence="14">
    <location>
        <position position="466"/>
    </location>
</feature>
<dbReference type="PANTHER" id="PTHR45339:SF1">
    <property type="entry name" value="HYBRID SIGNAL TRANSDUCTION HISTIDINE KINASE J"/>
    <property type="match status" value="1"/>
</dbReference>
<accession>A0A951U9Q3</accession>
<dbReference type="Pfam" id="PF02518">
    <property type="entry name" value="HATPase_c"/>
    <property type="match status" value="1"/>
</dbReference>
<dbReference type="Pfam" id="PF00072">
    <property type="entry name" value="Response_reg"/>
    <property type="match status" value="2"/>
</dbReference>
<dbReference type="Gene3D" id="1.10.287.130">
    <property type="match status" value="1"/>
</dbReference>
<protein>
    <recommendedName>
        <fullName evidence="13">Circadian input-output histidine kinase CikA</fullName>
        <ecNumber evidence="4">2.7.13.3</ecNumber>
    </recommendedName>
</protein>
<comment type="catalytic activity">
    <reaction evidence="1">
        <text>ATP + protein L-histidine = ADP + protein N-phospho-L-histidine.</text>
        <dbReference type="EC" id="2.7.13.3"/>
    </reaction>
</comment>
<evidence type="ECO:0000313" key="19">
    <source>
        <dbReference type="Proteomes" id="UP000753908"/>
    </source>
</evidence>